<feature type="non-terminal residue" evidence="1">
    <location>
        <position position="57"/>
    </location>
</feature>
<name>A0AC59ZEK3_RANTA</name>
<reference evidence="1" key="1">
    <citation type="submission" date="2023-05" db="EMBL/GenBank/DDBJ databases">
        <authorList>
            <consortium name="ELIXIR-Norway"/>
        </authorList>
    </citation>
    <scope>NUCLEOTIDE SEQUENCE</scope>
</reference>
<reference evidence="1" key="2">
    <citation type="submission" date="2025-03" db="EMBL/GenBank/DDBJ databases">
        <authorList>
            <consortium name="ELIXIR-Norway"/>
            <consortium name="Elixir Norway"/>
        </authorList>
    </citation>
    <scope>NUCLEOTIDE SEQUENCE</scope>
</reference>
<proteinExistence type="predicted"/>
<gene>
    <name evidence="1" type="ORF">MRATA1EN22A_LOCUS16931</name>
</gene>
<organism evidence="1 2">
    <name type="scientific">Rangifer tarandus platyrhynchus</name>
    <name type="common">Svalbard reindeer</name>
    <dbReference type="NCBI Taxonomy" id="3082113"/>
    <lineage>
        <taxon>Eukaryota</taxon>
        <taxon>Metazoa</taxon>
        <taxon>Chordata</taxon>
        <taxon>Craniata</taxon>
        <taxon>Vertebrata</taxon>
        <taxon>Euteleostomi</taxon>
        <taxon>Mammalia</taxon>
        <taxon>Eutheria</taxon>
        <taxon>Laurasiatheria</taxon>
        <taxon>Artiodactyla</taxon>
        <taxon>Ruminantia</taxon>
        <taxon>Pecora</taxon>
        <taxon>Cervidae</taxon>
        <taxon>Odocoileinae</taxon>
        <taxon>Rangifer</taxon>
    </lineage>
</organism>
<dbReference type="Proteomes" id="UP001162501">
    <property type="component" value="Chromosome 28"/>
</dbReference>
<evidence type="ECO:0000313" key="2">
    <source>
        <dbReference type="Proteomes" id="UP001162501"/>
    </source>
</evidence>
<evidence type="ECO:0000313" key="1">
    <source>
        <dbReference type="EMBL" id="CAN0377690.1"/>
    </source>
</evidence>
<protein>
    <submittedName>
        <fullName evidence="1">Uncharacterized protein</fullName>
    </submittedName>
</protein>
<dbReference type="EMBL" id="OX596112">
    <property type="protein sequence ID" value="CAN0377690.1"/>
    <property type="molecule type" value="Genomic_DNA"/>
</dbReference>
<feature type="non-terminal residue" evidence="1">
    <location>
        <position position="1"/>
    </location>
</feature>
<accession>A0AC59ZEK3</accession>
<sequence>KINKKTQNLNEILGQINQINIFRTINPSAEENTFLSSQFLIFILILMAIDLSGKIRS</sequence>